<dbReference type="EMBL" id="WHWC01000014">
    <property type="protein sequence ID" value="KAG8369873.1"/>
    <property type="molecule type" value="Genomic_DNA"/>
</dbReference>
<evidence type="ECO:0000313" key="2">
    <source>
        <dbReference type="Proteomes" id="UP000826271"/>
    </source>
</evidence>
<evidence type="ECO:0000313" key="1">
    <source>
        <dbReference type="EMBL" id="KAG8369873.1"/>
    </source>
</evidence>
<proteinExistence type="predicted"/>
<protein>
    <recommendedName>
        <fullName evidence="3">DUF295 domain-containing protein</fullName>
    </recommendedName>
</protein>
<evidence type="ECO:0008006" key="3">
    <source>
        <dbReference type="Google" id="ProtNLM"/>
    </source>
</evidence>
<comment type="caution">
    <text evidence="1">The sequence shown here is derived from an EMBL/GenBank/DDBJ whole genome shotgun (WGS) entry which is preliminary data.</text>
</comment>
<accession>A0AAV6WI51</accession>
<sequence>MKEAAAVSRKKEATAMVEGLATLIHSSTVVVSPCLEKNFNNVTWQKWTEKYGVFMSRWTEAFVLRTRFGKKMFDKLGYEYDMKWVTLGSLGKKCFYVGPNGSFAETCNVKGMANTIYFNKFHDCSGVLYSISTGEYHSIDEEYTSGDSHKLTETGNNSTWIKPPRST</sequence>
<reference evidence="1" key="1">
    <citation type="submission" date="2019-10" db="EMBL/GenBank/DDBJ databases">
        <authorList>
            <person name="Zhang R."/>
            <person name="Pan Y."/>
            <person name="Wang J."/>
            <person name="Ma R."/>
            <person name="Yu S."/>
        </authorList>
    </citation>
    <scope>NUCLEOTIDE SEQUENCE</scope>
    <source>
        <strain evidence="1">LA-IB0</strain>
        <tissue evidence="1">Leaf</tissue>
    </source>
</reference>
<dbReference type="AlphaFoldDB" id="A0AAV6WI51"/>
<name>A0AAV6WI51_9LAMI</name>
<dbReference type="Proteomes" id="UP000826271">
    <property type="component" value="Unassembled WGS sequence"/>
</dbReference>
<organism evidence="1 2">
    <name type="scientific">Buddleja alternifolia</name>
    <dbReference type="NCBI Taxonomy" id="168488"/>
    <lineage>
        <taxon>Eukaryota</taxon>
        <taxon>Viridiplantae</taxon>
        <taxon>Streptophyta</taxon>
        <taxon>Embryophyta</taxon>
        <taxon>Tracheophyta</taxon>
        <taxon>Spermatophyta</taxon>
        <taxon>Magnoliopsida</taxon>
        <taxon>eudicotyledons</taxon>
        <taxon>Gunneridae</taxon>
        <taxon>Pentapetalae</taxon>
        <taxon>asterids</taxon>
        <taxon>lamiids</taxon>
        <taxon>Lamiales</taxon>
        <taxon>Scrophulariaceae</taxon>
        <taxon>Buddlejeae</taxon>
        <taxon>Buddleja</taxon>
    </lineage>
</organism>
<gene>
    <name evidence="1" type="ORF">BUALT_Bualt14G0058800</name>
</gene>
<keyword evidence="2" id="KW-1185">Reference proteome</keyword>